<feature type="binding site" evidence="1">
    <location>
        <position position="144"/>
    </location>
    <ligand>
        <name>Ni(2+)</name>
        <dbReference type="ChEBI" id="CHEBI:49786"/>
    </ligand>
</feature>
<proteinExistence type="predicted"/>
<evidence type="ECO:0000313" key="4">
    <source>
        <dbReference type="EMBL" id="QAA30395.1"/>
    </source>
</evidence>
<accession>A0A3R5WZG1</accession>
<organism evidence="4 5">
    <name type="scientific">Clostridium manihotivorum</name>
    <dbReference type="NCBI Taxonomy" id="2320868"/>
    <lineage>
        <taxon>Bacteria</taxon>
        <taxon>Bacillati</taxon>
        <taxon>Bacillota</taxon>
        <taxon>Clostridia</taxon>
        <taxon>Eubacteriales</taxon>
        <taxon>Clostridiaceae</taxon>
        <taxon>Clostridium</taxon>
    </lineage>
</organism>
<protein>
    <submittedName>
        <fullName evidence="4">Transcription repressor NadR</fullName>
    </submittedName>
</protein>
<feature type="binding site" evidence="1">
    <location>
        <position position="85"/>
    </location>
    <ligand>
        <name>Ni(2+)</name>
        <dbReference type="ChEBI" id="CHEBI:49786"/>
    </ligand>
</feature>
<gene>
    <name evidence="4" type="ORF">C1I91_01150</name>
</gene>
<sequence>MSTSKERKQFIIKKLIDSIEPQKGSTLAKDLGVTRQVIVKDIALLRAEGNNIIATPDGYIIEKNLVNKVNRIIAVNHHTDEMEDELATVLRYGGVIEDVVVEHPLYGEIRAMLKLKNFNDLTNFINKFNSLGATPLSSLTGGVHIHTISTDSQENMELILTELKDKGYLITE</sequence>
<reference evidence="4 5" key="1">
    <citation type="submission" date="2018-01" db="EMBL/GenBank/DDBJ databases">
        <title>Genome Sequencing and Assembly of Anaerobacter polyendosporus strain CT4.</title>
        <authorList>
            <person name="Tachaapaikoon C."/>
            <person name="Sutheeworapong S."/>
            <person name="Jenjaroenpun P."/>
            <person name="Wongsurawat T."/>
            <person name="Nookeaw I."/>
            <person name="Cheawchanlertfa P."/>
            <person name="Kosugi A."/>
            <person name="Cheevadhanarak S."/>
            <person name="Ratanakhanokchai K."/>
        </authorList>
    </citation>
    <scope>NUCLEOTIDE SEQUENCE [LARGE SCALE GENOMIC DNA]</scope>
    <source>
        <strain evidence="4 5">CT4</strain>
    </source>
</reference>
<feature type="domain" description="3H" evidence="2">
    <location>
        <begin position="73"/>
        <end position="169"/>
    </location>
</feature>
<dbReference type="PANTHER" id="PTHR40068:SF1">
    <property type="entry name" value="TRANSCRIPTION REPRESSOR NIAR-RELATED"/>
    <property type="match status" value="1"/>
</dbReference>
<dbReference type="InterPro" id="IPR036390">
    <property type="entry name" value="WH_DNA-bd_sf"/>
</dbReference>
<evidence type="ECO:0000256" key="1">
    <source>
        <dbReference type="PIRSR" id="PIRSR037847-1"/>
    </source>
</evidence>
<dbReference type="SUPFAM" id="SSF46785">
    <property type="entry name" value="Winged helix' DNA-binding domain"/>
    <property type="match status" value="1"/>
</dbReference>
<name>A0A3R5WZG1_9CLOT</name>
<dbReference type="GO" id="GO:0046872">
    <property type="term" value="F:metal ion binding"/>
    <property type="evidence" value="ECO:0007669"/>
    <property type="project" value="UniProtKB-KW"/>
</dbReference>
<dbReference type="InterPro" id="IPR004173">
    <property type="entry name" value="3H_domain"/>
</dbReference>
<dbReference type="InterPro" id="IPR013196">
    <property type="entry name" value="HTH_11"/>
</dbReference>
<dbReference type="KEGG" id="cmah:C1I91_01150"/>
<keyword evidence="5" id="KW-1185">Reference proteome</keyword>
<dbReference type="EMBL" id="CP025746">
    <property type="protein sequence ID" value="QAA30395.1"/>
    <property type="molecule type" value="Genomic_DNA"/>
</dbReference>
<dbReference type="InterPro" id="IPR026043">
    <property type="entry name" value="NadR"/>
</dbReference>
<keyword evidence="1" id="KW-0479">Metal-binding</keyword>
<keyword evidence="1" id="KW-0533">Nickel</keyword>
<feature type="binding site" evidence="1">
    <location>
        <position position="146"/>
    </location>
    <ligand>
        <name>Ni(2+)</name>
        <dbReference type="ChEBI" id="CHEBI:49786"/>
    </ligand>
</feature>
<dbReference type="Proteomes" id="UP000286268">
    <property type="component" value="Chromosome"/>
</dbReference>
<dbReference type="Gene3D" id="3.30.1340.20">
    <property type="entry name" value="3H domain"/>
    <property type="match status" value="1"/>
</dbReference>
<dbReference type="InterPro" id="IPR036388">
    <property type="entry name" value="WH-like_DNA-bd_sf"/>
</dbReference>
<evidence type="ECO:0000313" key="5">
    <source>
        <dbReference type="Proteomes" id="UP000286268"/>
    </source>
</evidence>
<dbReference type="PIRSF" id="PIRSF037847">
    <property type="entry name" value="NiaR"/>
    <property type="match status" value="1"/>
</dbReference>
<dbReference type="Pfam" id="PF08279">
    <property type="entry name" value="HTH_11"/>
    <property type="match status" value="1"/>
</dbReference>
<dbReference type="Pfam" id="PF02829">
    <property type="entry name" value="3H"/>
    <property type="match status" value="1"/>
</dbReference>
<feature type="binding site" evidence="1">
    <location>
        <position position="77"/>
    </location>
    <ligand>
        <name>Ni(2+)</name>
        <dbReference type="ChEBI" id="CHEBI:49786"/>
    </ligand>
</feature>
<dbReference type="OrthoDB" id="9792661at2"/>
<feature type="domain" description="Helix-turn-helix type 11" evidence="3">
    <location>
        <begin position="7"/>
        <end position="60"/>
    </location>
</feature>
<dbReference type="AlphaFoldDB" id="A0A3R5WZG1"/>
<evidence type="ECO:0000259" key="3">
    <source>
        <dbReference type="Pfam" id="PF08279"/>
    </source>
</evidence>
<dbReference type="InterPro" id="IPR035922">
    <property type="entry name" value="3H_dom_sf"/>
</dbReference>
<evidence type="ECO:0000259" key="2">
    <source>
        <dbReference type="Pfam" id="PF02829"/>
    </source>
</evidence>
<dbReference type="Gene3D" id="1.10.10.10">
    <property type="entry name" value="Winged helix-like DNA-binding domain superfamily/Winged helix DNA-binding domain"/>
    <property type="match status" value="1"/>
</dbReference>
<dbReference type="SUPFAM" id="SSF75500">
    <property type="entry name" value="Putative transcriptional regulator TM1602, C-terminal domain"/>
    <property type="match status" value="1"/>
</dbReference>
<dbReference type="PANTHER" id="PTHR40068">
    <property type="entry name" value="TRANSCRIPTION REPRESSOR NIAR-RELATED"/>
    <property type="match status" value="1"/>
</dbReference>
<dbReference type="RefSeq" id="WP_128210846.1">
    <property type="nucleotide sequence ID" value="NZ_CP025746.1"/>
</dbReference>